<dbReference type="KEGG" id="vg:8919489"/>
<feature type="compositionally biased region" description="Basic residues" evidence="1">
    <location>
        <begin position="1"/>
        <end position="13"/>
    </location>
</feature>
<dbReference type="Proteomes" id="UP000203822">
    <property type="component" value="Segment"/>
</dbReference>
<feature type="region of interest" description="Disordered" evidence="1">
    <location>
        <begin position="506"/>
        <end position="567"/>
    </location>
</feature>
<feature type="compositionally biased region" description="Polar residues" evidence="1">
    <location>
        <begin position="263"/>
        <end position="272"/>
    </location>
</feature>
<feature type="compositionally biased region" description="Pro residues" evidence="1">
    <location>
        <begin position="239"/>
        <end position="248"/>
    </location>
</feature>
<organism evidence="2 3">
    <name type="scientific">Lymantria xylina multiple nucleopolyhedrovirus</name>
    <dbReference type="NCBI Taxonomy" id="2847840"/>
    <lineage>
        <taxon>Viruses</taxon>
        <taxon>Viruses incertae sedis</taxon>
        <taxon>Naldaviricetes</taxon>
        <taxon>Lefavirales</taxon>
        <taxon>Baculoviridae</taxon>
        <taxon>Alphabaculovirus</taxon>
        <taxon>Alphabaculovirus lyxylinae</taxon>
        <taxon>Lymantria xylina nucleopolyhedrovirus</taxon>
    </lineage>
</organism>
<evidence type="ECO:0000256" key="1">
    <source>
        <dbReference type="SAM" id="MobiDB-lite"/>
    </source>
</evidence>
<dbReference type="EMBL" id="GQ202541">
    <property type="protein sequence ID" value="ADD73840.1"/>
    <property type="molecule type" value="Genomic_DNA"/>
</dbReference>
<feature type="region of interest" description="Disordered" evidence="1">
    <location>
        <begin position="1"/>
        <end position="104"/>
    </location>
</feature>
<accession>D4N2G8</accession>
<sequence>MRPRRGYPTRGSRRVKEQPASGPSSSTTGVRHQVPPRSSLPPQPSSSQPQSLPTRAPRELPPSAGASTGNLTLSPPASSAFSPPQPAAEGRRHRPRVRTSSTCSMTIHRIPGYFASTFAAIKKPQPPPQAPSRHVRSDVSTATSDASPEDSSPEREIMKTRIFKKRRSPCNPPDSQLGVNRQCNPIITDDPAMRSRTAGPAPPPSHSRRVSPQCASVLAVASPPAASTSAPPDDLSPPAMSPPPPLSPPRSFASVASEPAANAPTSSPQPITQPLYLQPKPKYPPLVVESLPNWHHHLGEIKKQLGRLANVRPFGKGIRFSPTEEDEYQIVRRYLTNLEATDKVSWYSYSPPDQTDVKVAIRGMPYDTPPDLMAAEFAALGFTADYIRPICTKGSYPGCIHHGVFQRTTNIEDLYQVTELLGITGVIIEAWRGKRRPAQCHRCQQFRHSSHHCHRPLACVRCGGEHAAMHCSRPREAPATCCNCGGPHPANYSGCPVIQREARNRRAGPLARSRPLSGRQTGVPPVEQPTVSAEPQASNLMAPANPASQPQKTKTKKKPKKKSAAVATPITDVATPITCVTTRTAAAVAPPASATTTSSVLRDASKRRPATAAAQMVPLGTHQMLISIVRLLQELLSALAAGRPYDELTFIVTVGLADVLAQANPPTPEEPTEAPRGQKSTRRDASAPA</sequence>
<feature type="compositionally biased region" description="Low complexity" evidence="1">
    <location>
        <begin position="215"/>
        <end position="238"/>
    </location>
</feature>
<feature type="compositionally biased region" description="Polar residues" evidence="1">
    <location>
        <begin position="21"/>
        <end position="30"/>
    </location>
</feature>
<feature type="region of interest" description="Disordered" evidence="1">
    <location>
        <begin position="662"/>
        <end position="689"/>
    </location>
</feature>
<feature type="compositionally biased region" description="Polar residues" evidence="1">
    <location>
        <begin position="173"/>
        <end position="185"/>
    </location>
</feature>
<feature type="compositionally biased region" description="Basic residues" evidence="1">
    <location>
        <begin position="553"/>
        <end position="563"/>
    </location>
</feature>
<evidence type="ECO:0000313" key="3">
    <source>
        <dbReference type="Proteomes" id="UP000203822"/>
    </source>
</evidence>
<reference evidence="2 3" key="1">
    <citation type="journal article" date="2010" name="BMC Genomics">
        <title>Genomic sequencing and analyses of Lymantria xylina multiple nucleopolyhedrovirus.</title>
        <authorList>
            <person name="Nai Y.S."/>
            <person name="Wu C.Y."/>
            <person name="Wang T.C."/>
            <person name="Chen Y.R."/>
            <person name="Lau W.H."/>
            <person name="Lo C.F."/>
            <person name="Tsai M.F."/>
            <person name="Wang C.H."/>
        </authorList>
    </citation>
    <scope>NUCLEOTIDE SEQUENCE [LARGE SCALE GENOMIC DNA]</scope>
    <source>
        <strain evidence="2">LyxyMNPV-5</strain>
    </source>
</reference>
<keyword evidence="3" id="KW-1185">Reference proteome</keyword>
<dbReference type="GeneID" id="8919489"/>
<feature type="compositionally biased region" description="Polar residues" evidence="1">
    <location>
        <begin position="138"/>
        <end position="150"/>
    </location>
</feature>
<proteinExistence type="predicted"/>
<dbReference type="RefSeq" id="YP_003517871.1">
    <property type="nucleotide sequence ID" value="NC_013953.1"/>
</dbReference>
<name>D4N2G8_9ABAC</name>
<feature type="region of interest" description="Disordered" evidence="1">
    <location>
        <begin position="122"/>
        <end position="277"/>
    </location>
</feature>
<feature type="compositionally biased region" description="Polar residues" evidence="1">
    <location>
        <begin position="529"/>
        <end position="539"/>
    </location>
</feature>
<evidence type="ECO:0000313" key="2">
    <source>
        <dbReference type="EMBL" id="ADD73840.1"/>
    </source>
</evidence>
<protein>
    <submittedName>
        <fullName evidence="2">Gag-like protein</fullName>
    </submittedName>
</protein>